<dbReference type="PANTHER" id="PTHR16172:SF41">
    <property type="entry name" value="MAJOR FACILITATOR SUPERFAMILY DOMAIN-CONTAINING PROTEIN 6-LIKE"/>
    <property type="match status" value="1"/>
</dbReference>
<dbReference type="InterPro" id="IPR051717">
    <property type="entry name" value="MFS_MFSD6"/>
</dbReference>
<gene>
    <name evidence="8" type="ORF">LDAN0321_LOCUS10552</name>
</gene>
<evidence type="ECO:0000256" key="5">
    <source>
        <dbReference type="ARBA" id="ARBA00023136"/>
    </source>
</evidence>
<dbReference type="GO" id="GO:0016020">
    <property type="term" value="C:membrane"/>
    <property type="evidence" value="ECO:0007669"/>
    <property type="project" value="UniProtKB-SubCell"/>
</dbReference>
<feature type="transmembrane region" description="Helical" evidence="6">
    <location>
        <begin position="50"/>
        <end position="67"/>
    </location>
</feature>
<comment type="subcellular location">
    <subcellularLocation>
        <location evidence="1">Membrane</location>
        <topology evidence="1">Multi-pass membrane protein</topology>
    </subcellularLocation>
</comment>
<comment type="similarity">
    <text evidence="2">Belongs to the major facilitator superfamily. MFSD6 family.</text>
</comment>
<evidence type="ECO:0000313" key="8">
    <source>
        <dbReference type="EMBL" id="CAD9582071.1"/>
    </source>
</evidence>
<dbReference type="Pfam" id="PF12832">
    <property type="entry name" value="MFS_1_like"/>
    <property type="match status" value="1"/>
</dbReference>
<dbReference type="InterPro" id="IPR036259">
    <property type="entry name" value="MFS_trans_sf"/>
</dbReference>
<name>A0A7S2KQ61_9STRA</name>
<dbReference type="InterPro" id="IPR024989">
    <property type="entry name" value="MFS_assoc_dom"/>
</dbReference>
<evidence type="ECO:0000256" key="2">
    <source>
        <dbReference type="ARBA" id="ARBA00005241"/>
    </source>
</evidence>
<organism evidence="8">
    <name type="scientific">Leptocylindrus danicus</name>
    <dbReference type="NCBI Taxonomy" id="163516"/>
    <lineage>
        <taxon>Eukaryota</taxon>
        <taxon>Sar</taxon>
        <taxon>Stramenopiles</taxon>
        <taxon>Ochrophyta</taxon>
        <taxon>Bacillariophyta</taxon>
        <taxon>Coscinodiscophyceae</taxon>
        <taxon>Chaetocerotophycidae</taxon>
        <taxon>Leptocylindrales</taxon>
        <taxon>Leptocylindraceae</taxon>
        <taxon>Leptocylindrus</taxon>
    </lineage>
</organism>
<feature type="transmembrane region" description="Helical" evidence="6">
    <location>
        <begin position="195"/>
        <end position="219"/>
    </location>
</feature>
<dbReference type="EMBL" id="HBGY01016303">
    <property type="protein sequence ID" value="CAD9582071.1"/>
    <property type="molecule type" value="Transcribed_RNA"/>
</dbReference>
<feature type="domain" description="Major facilitator superfamily associated" evidence="7">
    <location>
        <begin position="3"/>
        <end position="325"/>
    </location>
</feature>
<sequence>MAVKWYFFLRVLYASGISLINPILDGITLAHLQSEGSSKSDFGKERLHGAIWWAIANIIIGICIDIWGFNIMYAATLATFLLSIMALVGYAREQNNNYFLGQANGEGENHMLVPGEEIQDYRSVPISVAVEQHVTEIEHTSETTDGVDSSLSTVELFVLIFGSFYGFGLVVSCVTLTMGTAVVENLIFLFFEKLGASWTVCGLSVLVTVMFEVPIFHFAPDLLQLLGVSRLQHIACLAYVTRVVGYTLIPSNHSYWVLFLEPLHGVTFACYRTASVEFVAQLSPDGFEASGQGLLSTLKGCIGAFTGLSIGGYVEQQFGARVMYRGLAIVVALGTLVFDIAGRYKPPHRPHLPS</sequence>
<evidence type="ECO:0000256" key="3">
    <source>
        <dbReference type="ARBA" id="ARBA00022692"/>
    </source>
</evidence>
<proteinExistence type="inferred from homology"/>
<dbReference type="PANTHER" id="PTHR16172">
    <property type="entry name" value="MAJOR FACILITATOR SUPERFAMILY DOMAIN-CONTAINING PROTEIN 6-LIKE"/>
    <property type="match status" value="1"/>
</dbReference>
<evidence type="ECO:0000256" key="1">
    <source>
        <dbReference type="ARBA" id="ARBA00004141"/>
    </source>
</evidence>
<dbReference type="AlphaFoldDB" id="A0A7S2KQ61"/>
<keyword evidence="3 6" id="KW-0812">Transmembrane</keyword>
<protein>
    <recommendedName>
        <fullName evidence="7">Major facilitator superfamily associated domain-containing protein</fullName>
    </recommendedName>
</protein>
<keyword evidence="5 6" id="KW-0472">Membrane</keyword>
<feature type="transmembrane region" description="Helical" evidence="6">
    <location>
        <begin position="7"/>
        <end position="30"/>
    </location>
</feature>
<reference evidence="8" key="1">
    <citation type="submission" date="2021-01" db="EMBL/GenBank/DDBJ databases">
        <authorList>
            <person name="Corre E."/>
            <person name="Pelletier E."/>
            <person name="Niang G."/>
            <person name="Scheremetjew M."/>
            <person name="Finn R."/>
            <person name="Kale V."/>
            <person name="Holt S."/>
            <person name="Cochrane G."/>
            <person name="Meng A."/>
            <person name="Brown T."/>
            <person name="Cohen L."/>
        </authorList>
    </citation>
    <scope>NUCLEOTIDE SEQUENCE</scope>
    <source>
        <strain evidence="8">B650</strain>
    </source>
</reference>
<feature type="transmembrane region" description="Helical" evidence="6">
    <location>
        <begin position="326"/>
        <end position="344"/>
    </location>
</feature>
<dbReference type="Gene3D" id="1.20.1250.20">
    <property type="entry name" value="MFS general substrate transporter like domains"/>
    <property type="match status" value="1"/>
</dbReference>
<evidence type="ECO:0000256" key="4">
    <source>
        <dbReference type="ARBA" id="ARBA00022989"/>
    </source>
</evidence>
<evidence type="ECO:0000259" key="7">
    <source>
        <dbReference type="Pfam" id="PF12832"/>
    </source>
</evidence>
<dbReference type="SUPFAM" id="SSF103473">
    <property type="entry name" value="MFS general substrate transporter"/>
    <property type="match status" value="1"/>
</dbReference>
<accession>A0A7S2KQ61</accession>
<keyword evidence="4 6" id="KW-1133">Transmembrane helix</keyword>
<feature type="transmembrane region" description="Helical" evidence="6">
    <location>
        <begin position="156"/>
        <end position="183"/>
    </location>
</feature>
<evidence type="ECO:0000256" key="6">
    <source>
        <dbReference type="SAM" id="Phobius"/>
    </source>
</evidence>